<evidence type="ECO:0000259" key="1">
    <source>
        <dbReference type="PROSITE" id="PS50878"/>
    </source>
</evidence>
<evidence type="ECO:0000313" key="2">
    <source>
        <dbReference type="EMBL" id="KAK3545358.1"/>
    </source>
</evidence>
<gene>
    <name evidence="2" type="ORF">QTP70_004463</name>
</gene>
<protein>
    <recommendedName>
        <fullName evidence="1">Reverse transcriptase domain-containing protein</fullName>
    </recommendedName>
</protein>
<organism evidence="2 3">
    <name type="scientific">Hemibagrus guttatus</name>
    <dbReference type="NCBI Taxonomy" id="175788"/>
    <lineage>
        <taxon>Eukaryota</taxon>
        <taxon>Metazoa</taxon>
        <taxon>Chordata</taxon>
        <taxon>Craniata</taxon>
        <taxon>Vertebrata</taxon>
        <taxon>Euteleostomi</taxon>
        <taxon>Actinopterygii</taxon>
        <taxon>Neopterygii</taxon>
        <taxon>Teleostei</taxon>
        <taxon>Ostariophysi</taxon>
        <taxon>Siluriformes</taxon>
        <taxon>Bagridae</taxon>
        <taxon>Hemibagrus</taxon>
    </lineage>
</organism>
<dbReference type="SUPFAM" id="SSF56672">
    <property type="entry name" value="DNA/RNA polymerases"/>
    <property type="match status" value="1"/>
</dbReference>
<dbReference type="EMBL" id="JAUCMX010000005">
    <property type="protein sequence ID" value="KAK3545358.1"/>
    <property type="molecule type" value="Genomic_DNA"/>
</dbReference>
<name>A0AAE0VAL4_9TELE</name>
<comment type="caution">
    <text evidence="2">The sequence shown here is derived from an EMBL/GenBank/DDBJ whole genome shotgun (WGS) entry which is preliminary data.</text>
</comment>
<feature type="domain" description="Reverse transcriptase" evidence="1">
    <location>
        <begin position="45"/>
        <end position="251"/>
    </location>
</feature>
<proteinExistence type="predicted"/>
<dbReference type="Pfam" id="PF00078">
    <property type="entry name" value="RVT_1"/>
    <property type="match status" value="1"/>
</dbReference>
<dbReference type="InterPro" id="IPR043502">
    <property type="entry name" value="DNA/RNA_pol_sf"/>
</dbReference>
<dbReference type="Proteomes" id="UP001274896">
    <property type="component" value="Unassembled WGS sequence"/>
</dbReference>
<dbReference type="CDD" id="cd01650">
    <property type="entry name" value="RT_nLTR_like"/>
    <property type="match status" value="1"/>
</dbReference>
<dbReference type="PANTHER" id="PTHR47510:SF3">
    <property type="entry name" value="ENDO_EXONUCLEASE_PHOSPHATASE DOMAIN-CONTAINING PROTEIN"/>
    <property type="match status" value="1"/>
</dbReference>
<dbReference type="AlphaFoldDB" id="A0AAE0VAL4"/>
<dbReference type="PANTHER" id="PTHR47510">
    <property type="entry name" value="REVERSE TRANSCRIPTASE DOMAIN-CONTAINING PROTEIN"/>
    <property type="match status" value="1"/>
</dbReference>
<dbReference type="InterPro" id="IPR000477">
    <property type="entry name" value="RT_dom"/>
</dbReference>
<keyword evidence="3" id="KW-1185">Reference proteome</keyword>
<evidence type="ECO:0000313" key="3">
    <source>
        <dbReference type="Proteomes" id="UP001274896"/>
    </source>
</evidence>
<reference evidence="2" key="1">
    <citation type="submission" date="2023-06" db="EMBL/GenBank/DDBJ databases">
        <title>Male Hemibagrus guttatus genome.</title>
        <authorList>
            <person name="Bian C."/>
        </authorList>
    </citation>
    <scope>NUCLEOTIDE SEQUENCE</scope>
    <source>
        <strain evidence="2">Male_cb2023</strain>
        <tissue evidence="2">Muscle</tissue>
    </source>
</reference>
<accession>A0AAE0VAL4</accession>
<sequence>MVHSSFTLTAEEHEVRCTLLAFNSRKAVGPDGIRGPAGWSLHQDIQPVPVHCPTLMKSSTIIPLPKKPHSSSLNDYRPVSLTPVVMKCFEKLVRGHIMSLLPQSFDPHQFAYRSNRSTGDAVATALHATLSHLEQQGSYVRILFVDFSSAFNTILPYKLMDKLGDLGLPHSTCMWIYSFLTGRSQRVRVGHHTSTVLSISTGSPQGCALSPLLYTPFTHDCTPTHHSNTIFKFADDITVAGLISGGARWSG</sequence>
<dbReference type="PROSITE" id="PS50878">
    <property type="entry name" value="RT_POL"/>
    <property type="match status" value="1"/>
</dbReference>